<feature type="transmembrane region" description="Helical" evidence="6">
    <location>
        <begin position="77"/>
        <end position="100"/>
    </location>
</feature>
<comment type="subcellular location">
    <subcellularLocation>
        <location evidence="1">Cell membrane</location>
        <topology evidence="1">Multi-pass membrane protein</topology>
    </subcellularLocation>
</comment>
<feature type="transmembrane region" description="Helical" evidence="6">
    <location>
        <begin position="121"/>
        <end position="140"/>
    </location>
</feature>
<proteinExistence type="predicted"/>
<evidence type="ECO:0000313" key="8">
    <source>
        <dbReference type="Proteomes" id="UP001056035"/>
    </source>
</evidence>
<feature type="transmembrane region" description="Helical" evidence="6">
    <location>
        <begin position="152"/>
        <end position="172"/>
    </location>
</feature>
<evidence type="ECO:0000256" key="3">
    <source>
        <dbReference type="ARBA" id="ARBA00022692"/>
    </source>
</evidence>
<feature type="transmembrane region" description="Helical" evidence="6">
    <location>
        <begin position="228"/>
        <end position="251"/>
    </location>
</feature>
<feature type="transmembrane region" description="Helical" evidence="6">
    <location>
        <begin position="47"/>
        <end position="65"/>
    </location>
</feature>
<dbReference type="InterPro" id="IPR019108">
    <property type="entry name" value="Caa3_assmbl_CtaG-rel"/>
</dbReference>
<evidence type="ECO:0000256" key="6">
    <source>
        <dbReference type="SAM" id="Phobius"/>
    </source>
</evidence>
<protein>
    <submittedName>
        <fullName evidence="7">Cytochrome c oxidase assembly protein</fullName>
    </submittedName>
</protein>
<dbReference type="EMBL" id="CP098502">
    <property type="protein sequence ID" value="UTI65856.1"/>
    <property type="molecule type" value="Genomic_DNA"/>
</dbReference>
<keyword evidence="5 6" id="KW-0472">Membrane</keyword>
<dbReference type="Proteomes" id="UP001056035">
    <property type="component" value="Chromosome"/>
</dbReference>
<evidence type="ECO:0000256" key="5">
    <source>
        <dbReference type="ARBA" id="ARBA00023136"/>
    </source>
</evidence>
<feature type="transmembrane region" description="Helical" evidence="6">
    <location>
        <begin position="184"/>
        <end position="204"/>
    </location>
</feature>
<feature type="transmembrane region" description="Helical" evidence="6">
    <location>
        <begin position="6"/>
        <end position="26"/>
    </location>
</feature>
<keyword evidence="3 6" id="KW-0812">Transmembrane</keyword>
<accession>A0ABY5DV20</accession>
<evidence type="ECO:0000313" key="7">
    <source>
        <dbReference type="EMBL" id="UTI65856.1"/>
    </source>
</evidence>
<sequence length="272" mass="29412">MAAVDASWTFEPGAAALLATMSVAYGTRWRAVRASPAGARGAPAGRACAFAGAMLVAVAALFSPVDRLADQVFAMHMLQHVLLLDVFPILLMVSLTKVLLRPVTRRMQRLEEAAGPLAHPALAVVLYVAVMWVWHIPALYDAALEHSGIHVFEHVCMISVGTLYWWHLLSPIRGRISIGPFGPVVYMLVTKLLVGMLGIAITFAPDPLYAFYEHAPRVWGLSASDDQATAGAVMAIEQSIVMGIALAYLFVKALAESDREDEREERYGTGAA</sequence>
<keyword evidence="2" id="KW-1003">Cell membrane</keyword>
<keyword evidence="4 6" id="KW-1133">Transmembrane helix</keyword>
<reference evidence="7 8" key="1">
    <citation type="submission" date="2022-06" db="EMBL/GenBank/DDBJ databases">
        <title>Paraconexibacter antarcticus.</title>
        <authorList>
            <person name="Kim C.S."/>
        </authorList>
    </citation>
    <scope>NUCLEOTIDE SEQUENCE [LARGE SCALE GENOMIC DNA]</scope>
    <source>
        <strain evidence="7 8">02-257</strain>
    </source>
</reference>
<dbReference type="Pfam" id="PF09678">
    <property type="entry name" value="Caa3_CtaG"/>
    <property type="match status" value="1"/>
</dbReference>
<dbReference type="RefSeq" id="WP_254572534.1">
    <property type="nucleotide sequence ID" value="NZ_CP098502.1"/>
</dbReference>
<evidence type="ECO:0000256" key="1">
    <source>
        <dbReference type="ARBA" id="ARBA00004651"/>
    </source>
</evidence>
<gene>
    <name evidence="7" type="ORF">NBH00_06465</name>
</gene>
<keyword evidence="8" id="KW-1185">Reference proteome</keyword>
<evidence type="ECO:0000256" key="2">
    <source>
        <dbReference type="ARBA" id="ARBA00022475"/>
    </source>
</evidence>
<evidence type="ECO:0000256" key="4">
    <source>
        <dbReference type="ARBA" id="ARBA00022989"/>
    </source>
</evidence>
<name>A0ABY5DV20_9ACTN</name>
<organism evidence="7 8">
    <name type="scientific">Paraconexibacter antarcticus</name>
    <dbReference type="NCBI Taxonomy" id="2949664"/>
    <lineage>
        <taxon>Bacteria</taxon>
        <taxon>Bacillati</taxon>
        <taxon>Actinomycetota</taxon>
        <taxon>Thermoleophilia</taxon>
        <taxon>Solirubrobacterales</taxon>
        <taxon>Paraconexibacteraceae</taxon>
        <taxon>Paraconexibacter</taxon>
    </lineage>
</organism>